<dbReference type="InterPro" id="IPR011333">
    <property type="entry name" value="SKP1/BTB/POZ_sf"/>
</dbReference>
<dbReference type="Gene3D" id="3.30.710.10">
    <property type="entry name" value="Potassium Channel Kv1.1, Chain A"/>
    <property type="match status" value="1"/>
</dbReference>
<dbReference type="InterPro" id="IPR015915">
    <property type="entry name" value="Kelch-typ_b-propeller"/>
</dbReference>
<evidence type="ECO:0000256" key="2">
    <source>
        <dbReference type="ARBA" id="ARBA00022737"/>
    </source>
</evidence>
<dbReference type="SMART" id="SM00225">
    <property type="entry name" value="BTB"/>
    <property type="match status" value="1"/>
</dbReference>
<dbReference type="PANTHER" id="PTHR43503">
    <property type="entry name" value="MCG48959-RELATED"/>
    <property type="match status" value="1"/>
</dbReference>
<organism evidence="4 5">
    <name type="scientific">Phycomyces blakesleeanus</name>
    <dbReference type="NCBI Taxonomy" id="4837"/>
    <lineage>
        <taxon>Eukaryota</taxon>
        <taxon>Fungi</taxon>
        <taxon>Fungi incertae sedis</taxon>
        <taxon>Mucoromycota</taxon>
        <taxon>Mucoromycotina</taxon>
        <taxon>Mucoromycetes</taxon>
        <taxon>Mucorales</taxon>
        <taxon>Phycomycetaceae</taxon>
        <taxon>Phycomyces</taxon>
    </lineage>
</organism>
<sequence length="563" mass="62381">MAPSPSTQSITDLTTRFHKAKGDIPPLLIGASVTIVGENLYLFGGRHKASRQISSKLYVLSLETYFWKSVIPKNTPPTARYFHSADCYENHILLFGGMASDKSSPNGLCALGDIVLLNLQDENGDLAWEYPDTQSTTLPQPRYAHLSSISGSELMIMGGQDIENEYIPEVNVFDCKQKTWFNPIPIEPHYGAYRSAAVSIPTSSFASLNMPRIVDSANTSFASPFDENNAYNHSRQRNKTSTVHVYSSSNIDGPVRQFHALTVSTKGEFIDLTDRSNLLAGTALPPPLRFPVAFACGQYMVIAGSCITPTSSQYHIWALNFAAMAWTRLDAGPALSKGSWLRGALYKNSNRFYVFGHPDRSMGDDYKNRIVSFEYLVSIDTEAFGIYQPPTPSYDAEAQGLGLCILNDMTLADLTIITTDQQSVPVNSAILAQRWPSIRALLSPLLSPENPDPSVQTTHKLTFPDTHSVLVAFLQFIYTDQLLTAQQHQPHILSRLLLIADLFGIARLKELAVHALHQMLNMSTASVIYETAALSNSISLQIRALRVLINAKKMMQRKQQQQQ</sequence>
<keyword evidence="1" id="KW-0880">Kelch repeat</keyword>
<reference evidence="4 5" key="1">
    <citation type="submission" date="2024-04" db="EMBL/GenBank/DDBJ databases">
        <title>Symmetric and asymmetric DNA N6-adenine methylation regulates different biological responses in Mucorales.</title>
        <authorList>
            <consortium name="Lawrence Berkeley National Laboratory"/>
            <person name="Lax C."/>
            <person name="Mondo S.J."/>
            <person name="Osorio-Concepcion M."/>
            <person name="Muszewska A."/>
            <person name="Corrochano-Luque M."/>
            <person name="Gutierrez G."/>
            <person name="Riley R."/>
            <person name="Lipzen A."/>
            <person name="Guo J."/>
            <person name="Hundley H."/>
            <person name="Amirebrahimi M."/>
            <person name="Ng V."/>
            <person name="Lorenzo-Gutierrez D."/>
            <person name="Binder U."/>
            <person name="Yang J."/>
            <person name="Song Y."/>
            <person name="Canovas D."/>
            <person name="Navarro E."/>
            <person name="Freitag M."/>
            <person name="Gabaldon T."/>
            <person name="Grigoriev I.V."/>
            <person name="Corrochano L.M."/>
            <person name="Nicolas F.E."/>
            <person name="Garre V."/>
        </authorList>
    </citation>
    <scope>NUCLEOTIDE SEQUENCE [LARGE SCALE GENOMIC DNA]</scope>
    <source>
        <strain evidence="4 5">L51</strain>
    </source>
</reference>
<dbReference type="SUPFAM" id="SSF54695">
    <property type="entry name" value="POZ domain"/>
    <property type="match status" value="1"/>
</dbReference>
<comment type="caution">
    <text evidence="4">The sequence shown here is derived from an EMBL/GenBank/DDBJ whole genome shotgun (WGS) entry which is preliminary data.</text>
</comment>
<evidence type="ECO:0000313" key="4">
    <source>
        <dbReference type="EMBL" id="KAL0096225.1"/>
    </source>
</evidence>
<dbReference type="SUPFAM" id="SSF117281">
    <property type="entry name" value="Kelch motif"/>
    <property type="match status" value="1"/>
</dbReference>
<dbReference type="CDD" id="cd18186">
    <property type="entry name" value="BTB_POZ_ZBTB_KLHL-like"/>
    <property type="match status" value="1"/>
</dbReference>
<dbReference type="Pfam" id="PF00651">
    <property type="entry name" value="BTB"/>
    <property type="match status" value="1"/>
</dbReference>
<evidence type="ECO:0000313" key="5">
    <source>
        <dbReference type="Proteomes" id="UP001448207"/>
    </source>
</evidence>
<dbReference type="Pfam" id="PF24681">
    <property type="entry name" value="Kelch_KLHDC2_KLHL20_DRC7"/>
    <property type="match status" value="1"/>
</dbReference>
<dbReference type="PANTHER" id="PTHR43503:SF2">
    <property type="entry name" value="NEGATIVE REGULATOR OF SPORULATION MDS3-RELATED"/>
    <property type="match status" value="1"/>
</dbReference>
<keyword evidence="5" id="KW-1185">Reference proteome</keyword>
<feature type="domain" description="BTB" evidence="3">
    <location>
        <begin position="412"/>
        <end position="486"/>
    </location>
</feature>
<dbReference type="Gene3D" id="2.120.10.80">
    <property type="entry name" value="Kelch-type beta propeller"/>
    <property type="match status" value="2"/>
</dbReference>
<evidence type="ECO:0000256" key="1">
    <source>
        <dbReference type="ARBA" id="ARBA00022441"/>
    </source>
</evidence>
<proteinExistence type="predicted"/>
<dbReference type="Proteomes" id="UP001448207">
    <property type="component" value="Unassembled WGS sequence"/>
</dbReference>
<protein>
    <recommendedName>
        <fullName evidence="3">BTB domain-containing protein</fullName>
    </recommendedName>
</protein>
<gene>
    <name evidence="4" type="ORF">J3Q64DRAFT_1650437</name>
</gene>
<dbReference type="InterPro" id="IPR000210">
    <property type="entry name" value="BTB/POZ_dom"/>
</dbReference>
<dbReference type="PROSITE" id="PS50097">
    <property type="entry name" value="BTB"/>
    <property type="match status" value="1"/>
</dbReference>
<evidence type="ECO:0000259" key="3">
    <source>
        <dbReference type="PROSITE" id="PS50097"/>
    </source>
</evidence>
<feature type="non-terminal residue" evidence="4">
    <location>
        <position position="563"/>
    </location>
</feature>
<dbReference type="EMBL" id="JBCLYO010000001">
    <property type="protein sequence ID" value="KAL0096225.1"/>
    <property type="molecule type" value="Genomic_DNA"/>
</dbReference>
<name>A0ABR3BBJ2_PHYBL</name>
<keyword evidence="2" id="KW-0677">Repeat</keyword>
<accession>A0ABR3BBJ2</accession>